<dbReference type="AlphaFoldDB" id="A0A9Q1FNF8"/>
<proteinExistence type="predicted"/>
<evidence type="ECO:0000256" key="2">
    <source>
        <dbReference type="SAM" id="Coils"/>
    </source>
</evidence>
<protein>
    <submittedName>
        <fullName evidence="4">Uncharacterized protein</fullName>
    </submittedName>
</protein>
<evidence type="ECO:0000313" key="5">
    <source>
        <dbReference type="Proteomes" id="UP001152622"/>
    </source>
</evidence>
<reference evidence="4" key="1">
    <citation type="journal article" date="2023" name="Science">
        <title>Genome structures resolve the early diversification of teleost fishes.</title>
        <authorList>
            <person name="Parey E."/>
            <person name="Louis A."/>
            <person name="Montfort J."/>
            <person name="Bouchez O."/>
            <person name="Roques C."/>
            <person name="Iampietro C."/>
            <person name="Lluch J."/>
            <person name="Castinel A."/>
            <person name="Donnadieu C."/>
            <person name="Desvignes T."/>
            <person name="Floi Bucao C."/>
            <person name="Jouanno E."/>
            <person name="Wen M."/>
            <person name="Mejri S."/>
            <person name="Dirks R."/>
            <person name="Jansen H."/>
            <person name="Henkel C."/>
            <person name="Chen W.J."/>
            <person name="Zahm M."/>
            <person name="Cabau C."/>
            <person name="Klopp C."/>
            <person name="Thompson A.W."/>
            <person name="Robinson-Rechavi M."/>
            <person name="Braasch I."/>
            <person name="Lecointre G."/>
            <person name="Bobe J."/>
            <person name="Postlethwait J.H."/>
            <person name="Berthelot C."/>
            <person name="Roest Crollius H."/>
            <person name="Guiguen Y."/>
        </authorList>
    </citation>
    <scope>NUCLEOTIDE SEQUENCE</scope>
    <source>
        <strain evidence="4">WJC10195</strain>
    </source>
</reference>
<keyword evidence="1" id="KW-0540">Nuclease</keyword>
<dbReference type="OrthoDB" id="6414146at2759"/>
<sequence length="918" mass="104257">MVTPDSQASDMAAATDAALRKRVDRAHQIFTGLKKTKKKEGELSELLNEAFIIPKKRDMDGTTDKTLHMHLKEDMKHIKTNLSNVCKEKSKLEAEKIQLHVQLDSVEEKFKGELEHNLAILETFKSKLVIQEKVEKQRAKFNTSKVRNLTKKLKKRDCQIRELCEKVSGAVEQHAAMEETIERVEERAKKAEKRTSSMKATVDSCRKKLKRMSDKKAREAEKEEKTNNLLVEVENKLKQLGKEKQELTELNALMHEDVITTFQDGKYTNDIREVIMDLLAMNVSMKKVDGVIRTVLKKLAGKDVQQLPSNWLKSHLLVEARSLADIQLAEAMLSRQDLSASAGHCLHGDGTSKFHRNYQDFEVTLTSGETMTLGLLAQAGGDTEATLDSFMFRIKELAAAIKEGTTRENIAKLITSVKTTMSDQGPINPGFNRGLRMLREDLLPVAIESWDNLSEENKAQFGSMSHFYCKMHLIVNLEEEEKKSLKSFEDVIVQEGKNKHSFTTNEAGAVRLVRTACKAFTVRGSDEAGIPHLLEAHLAPLHVKNHMVTFTGNRVNILCYNAAAVYYHRNHIVDLIQSLPNPNQLLRSIVVDAQEKAHLAGVRALRIVHKMVTGPFWRLISQQGNNILSLNHHLLNMKIQFERWSQDASSLLEGEALFSEDIVEVHKDKLYEELFRESGDDEFQNKAAGSEKEKRETNKKVMLTNKIAKLGGVWRSATEVDHSLSGMASEKDKMLALVTQLQFHKSVLKAEGAKELFQQSVTRDGRSHAFSLKELRLNLLEVLKENQVVEGVEEDNQLEPALTYRSEEEVKKRLSEEKQKLSKKLAAARQKRERMLQKNTLTEFLENPEKFVGKRVNHNCCEEGDPNPVWYQGTVLQITQAKSNALNTVYKIKYDVGDIWEFPLLKDLQIGDLKIVEV</sequence>
<accession>A0A9Q1FNF8</accession>
<dbReference type="InterPro" id="IPR022894">
    <property type="entry name" value="Oligoribonuclease"/>
</dbReference>
<keyword evidence="1" id="KW-0378">Hydrolase</keyword>
<evidence type="ECO:0000313" key="4">
    <source>
        <dbReference type="EMBL" id="KAJ8362787.1"/>
    </source>
</evidence>
<organism evidence="4 5">
    <name type="scientific">Synaphobranchus kaupii</name>
    <name type="common">Kaup's arrowtooth eel</name>
    <dbReference type="NCBI Taxonomy" id="118154"/>
    <lineage>
        <taxon>Eukaryota</taxon>
        <taxon>Metazoa</taxon>
        <taxon>Chordata</taxon>
        <taxon>Craniata</taxon>
        <taxon>Vertebrata</taxon>
        <taxon>Euteleostomi</taxon>
        <taxon>Actinopterygii</taxon>
        <taxon>Neopterygii</taxon>
        <taxon>Teleostei</taxon>
        <taxon>Anguilliformes</taxon>
        <taxon>Synaphobranchidae</taxon>
        <taxon>Synaphobranchus</taxon>
    </lineage>
</organism>
<feature type="compositionally biased region" description="Basic and acidic residues" evidence="3">
    <location>
        <begin position="211"/>
        <end position="222"/>
    </location>
</feature>
<dbReference type="EMBL" id="JAINUF010000004">
    <property type="protein sequence ID" value="KAJ8362787.1"/>
    <property type="molecule type" value="Genomic_DNA"/>
</dbReference>
<dbReference type="Proteomes" id="UP001152622">
    <property type="component" value="Chromosome 4"/>
</dbReference>
<keyword evidence="5" id="KW-1185">Reference proteome</keyword>
<feature type="region of interest" description="Disordered" evidence="3">
    <location>
        <begin position="189"/>
        <end position="222"/>
    </location>
</feature>
<evidence type="ECO:0000256" key="1">
    <source>
        <dbReference type="ARBA" id="ARBA00022722"/>
    </source>
</evidence>
<gene>
    <name evidence="4" type="ORF">SKAU_G00116180</name>
</gene>
<keyword evidence="2" id="KW-0175">Coiled coil</keyword>
<evidence type="ECO:0000256" key="3">
    <source>
        <dbReference type="SAM" id="MobiDB-lite"/>
    </source>
</evidence>
<name>A0A9Q1FNF8_SYNKA</name>
<comment type="caution">
    <text evidence="4">The sequence shown here is derived from an EMBL/GenBank/DDBJ whole genome shotgun (WGS) entry which is preliminary data.</text>
</comment>
<feature type="coiled-coil region" evidence="2">
    <location>
        <begin position="804"/>
        <end position="838"/>
    </location>
</feature>
<dbReference type="PANTHER" id="PTHR11046">
    <property type="entry name" value="OLIGORIBONUCLEASE, MITOCHONDRIAL"/>
    <property type="match status" value="1"/>
</dbReference>
<feature type="coiled-coil region" evidence="2">
    <location>
        <begin position="75"/>
        <end position="109"/>
    </location>
</feature>
<dbReference type="GO" id="GO:0000175">
    <property type="term" value="F:3'-5'-RNA exonuclease activity"/>
    <property type="evidence" value="ECO:0007669"/>
    <property type="project" value="InterPro"/>
</dbReference>
<dbReference type="PANTHER" id="PTHR11046:SF29">
    <property type="match status" value="1"/>
</dbReference>